<sequence>MNSINKSLIYSLAESYLCMLIQIASSMIIARLLTPSEIGKFSIGMAALAIAHMLRDFGVGAYMVHAKELTKQDMKAVFGIAILTAWSLAAALYFARYAIAGFYHEPALAEILGWMCINFLVIPFSSTVFPLLMREMKFHLLFYINLIPTLLSSGLSIYLAYHGYGYMSLVWGSLANISLAAVMATGLRPRYSFVLPSLKGSLHILAFGGKASLTNIVAQIGNNAAELMIGKTLGFASVALFSKAQTLTEMFSHQFLGAITKVYFPAIAQRHRDALPINSAYADSTVYITAFAFPFFGFMALYAEEIILIMFGSQWLASAELIRILALGGCLYAITAFAPNTINAIGKPGLLLRIQLFIQCFRIGVTLPAAFMSLSMVAWAQTVAFGVGLFIYLPVLRYLIQLNAWRLLGRIFAANLIMAALALALPFAIKHYLEVQGLPTVGLLALAGGSFALSWVVALFVTRNPLAGQFMKILGKKP</sequence>
<evidence type="ECO:0000313" key="9">
    <source>
        <dbReference type="Proteomes" id="UP000237423"/>
    </source>
</evidence>
<feature type="transmembrane region" description="Helical" evidence="7">
    <location>
        <begin position="7"/>
        <end position="29"/>
    </location>
</feature>
<comment type="similarity">
    <text evidence="2">Belongs to the polysaccharide synthase family.</text>
</comment>
<feature type="transmembrane region" description="Helical" evidence="7">
    <location>
        <begin position="76"/>
        <end position="99"/>
    </location>
</feature>
<proteinExistence type="inferred from homology"/>
<dbReference type="GO" id="GO:0005886">
    <property type="term" value="C:plasma membrane"/>
    <property type="evidence" value="ECO:0007669"/>
    <property type="project" value="UniProtKB-SubCell"/>
</dbReference>
<comment type="subcellular location">
    <subcellularLocation>
        <location evidence="1">Cell membrane</location>
        <topology evidence="1">Multi-pass membrane protein</topology>
    </subcellularLocation>
</comment>
<feature type="transmembrane region" description="Helical" evidence="7">
    <location>
        <begin position="280"/>
        <end position="303"/>
    </location>
</feature>
<organism evidence="8 9">
    <name type="scientific">Methylovulum psychrotolerans</name>
    <dbReference type="NCBI Taxonomy" id="1704499"/>
    <lineage>
        <taxon>Bacteria</taxon>
        <taxon>Pseudomonadati</taxon>
        <taxon>Pseudomonadota</taxon>
        <taxon>Gammaproteobacteria</taxon>
        <taxon>Methylococcales</taxon>
        <taxon>Methylococcaceae</taxon>
        <taxon>Methylovulum</taxon>
    </lineage>
</organism>
<dbReference type="PANTHER" id="PTHR30250">
    <property type="entry name" value="PST FAMILY PREDICTED COLANIC ACID TRANSPORTER"/>
    <property type="match status" value="1"/>
</dbReference>
<feature type="transmembrane region" description="Helical" evidence="7">
    <location>
        <begin position="441"/>
        <end position="462"/>
    </location>
</feature>
<accession>A0A2S5CNM2</accession>
<dbReference type="EMBL" id="PGFZ01000003">
    <property type="protein sequence ID" value="POZ52394.1"/>
    <property type="molecule type" value="Genomic_DNA"/>
</dbReference>
<evidence type="ECO:0000256" key="7">
    <source>
        <dbReference type="SAM" id="Phobius"/>
    </source>
</evidence>
<dbReference type="Pfam" id="PF13440">
    <property type="entry name" value="Polysacc_synt_3"/>
    <property type="match status" value="1"/>
</dbReference>
<keyword evidence="4 7" id="KW-0812">Transmembrane</keyword>
<feature type="transmembrane region" description="Helical" evidence="7">
    <location>
        <begin position="140"/>
        <end position="160"/>
    </location>
</feature>
<feature type="transmembrane region" description="Helical" evidence="7">
    <location>
        <begin position="350"/>
        <end position="371"/>
    </location>
</feature>
<feature type="transmembrane region" description="Helical" evidence="7">
    <location>
        <begin position="166"/>
        <end position="187"/>
    </location>
</feature>
<reference evidence="8 9" key="1">
    <citation type="submission" date="2017-11" db="EMBL/GenBank/DDBJ databases">
        <title>Draft Genome Sequence of Methylobacter psychrotolerans Sph1T, an Obligate Methanotroph from Low-Temperature Environments.</title>
        <authorList>
            <person name="Oshkin I.Y."/>
            <person name="Miroshnikov K."/>
            <person name="Belova S.E."/>
            <person name="Korzhenkov A."/>
            <person name="Toshchakov S.V."/>
            <person name="Dedysh S.N."/>
        </authorList>
    </citation>
    <scope>NUCLEOTIDE SEQUENCE [LARGE SCALE GENOMIC DNA]</scope>
    <source>
        <strain evidence="8 9">Sph1</strain>
    </source>
</reference>
<evidence type="ECO:0000313" key="8">
    <source>
        <dbReference type="EMBL" id="POZ52394.1"/>
    </source>
</evidence>
<keyword evidence="6 7" id="KW-0472">Membrane</keyword>
<feature type="transmembrane region" description="Helical" evidence="7">
    <location>
        <begin position="377"/>
        <end position="400"/>
    </location>
</feature>
<dbReference type="CDD" id="cd13127">
    <property type="entry name" value="MATE_tuaB_like"/>
    <property type="match status" value="1"/>
</dbReference>
<feature type="transmembrane region" description="Helical" evidence="7">
    <location>
        <begin position="41"/>
        <end position="64"/>
    </location>
</feature>
<keyword evidence="3" id="KW-1003">Cell membrane</keyword>
<keyword evidence="5 7" id="KW-1133">Transmembrane helix</keyword>
<dbReference type="InterPro" id="IPR050833">
    <property type="entry name" value="Poly_Biosynth_Transport"/>
</dbReference>
<dbReference type="RefSeq" id="WP_146054550.1">
    <property type="nucleotide sequence ID" value="NZ_PGFZ01000003.1"/>
</dbReference>
<evidence type="ECO:0000256" key="3">
    <source>
        <dbReference type="ARBA" id="ARBA00022475"/>
    </source>
</evidence>
<gene>
    <name evidence="8" type="ORF">AADEFJLK_01876</name>
</gene>
<evidence type="ECO:0000256" key="1">
    <source>
        <dbReference type="ARBA" id="ARBA00004651"/>
    </source>
</evidence>
<evidence type="ECO:0000256" key="4">
    <source>
        <dbReference type="ARBA" id="ARBA00022692"/>
    </source>
</evidence>
<evidence type="ECO:0000256" key="6">
    <source>
        <dbReference type="ARBA" id="ARBA00023136"/>
    </source>
</evidence>
<dbReference type="AlphaFoldDB" id="A0A2S5CNM2"/>
<name>A0A2S5CNM2_9GAMM</name>
<feature type="transmembrane region" description="Helical" evidence="7">
    <location>
        <begin position="111"/>
        <end position="133"/>
    </location>
</feature>
<comment type="caution">
    <text evidence="8">The sequence shown here is derived from an EMBL/GenBank/DDBJ whole genome shotgun (WGS) entry which is preliminary data.</text>
</comment>
<evidence type="ECO:0000256" key="5">
    <source>
        <dbReference type="ARBA" id="ARBA00022989"/>
    </source>
</evidence>
<feature type="transmembrane region" description="Helical" evidence="7">
    <location>
        <begin position="407"/>
        <end position="429"/>
    </location>
</feature>
<feature type="transmembrane region" description="Helical" evidence="7">
    <location>
        <begin position="315"/>
        <end position="338"/>
    </location>
</feature>
<dbReference type="Proteomes" id="UP000237423">
    <property type="component" value="Unassembled WGS sequence"/>
</dbReference>
<protein>
    <submittedName>
        <fullName evidence="8">Lipopolysaccharide biosynthesis protein</fullName>
    </submittedName>
</protein>
<dbReference type="PANTHER" id="PTHR30250:SF10">
    <property type="entry name" value="LIPOPOLYSACCHARIDE BIOSYNTHESIS PROTEIN WZXC"/>
    <property type="match status" value="1"/>
</dbReference>
<evidence type="ECO:0000256" key="2">
    <source>
        <dbReference type="ARBA" id="ARBA00007430"/>
    </source>
</evidence>